<feature type="transmembrane region" description="Helical" evidence="2">
    <location>
        <begin position="193"/>
        <end position="213"/>
    </location>
</feature>
<feature type="transmembrane region" description="Helical" evidence="2">
    <location>
        <begin position="170"/>
        <end position="187"/>
    </location>
</feature>
<proteinExistence type="predicted"/>
<feature type="transmembrane region" description="Helical" evidence="2">
    <location>
        <begin position="37"/>
        <end position="56"/>
    </location>
</feature>
<evidence type="ECO:0000313" key="4">
    <source>
        <dbReference type="Proteomes" id="UP001183535"/>
    </source>
</evidence>
<sequence length="363" mass="34889">MSMSRSSRDRARGAGRAAPPRPAAVPAPPSGTAGPGVLPLLGAVGGGAALALESVVNGRLGEHAGSVAAAVWSNTLSLLVAAAAALFLPGTGAAFSALRAGLRSRSLRAWHCLGGVAGGSMVLTQALTAAALGPAAYTLALVAGQTLCAVAVDHLGLGPGGRRPATPRRLAGGLLAVCAVAFPVLAAPDAGRALALAVLPFLAGCALSWQMAVNGRVDEASGRHPYPAVLLSFAAGTALTVAALAVLALTAGLPRPGAGPAWHFTGGLLGCVVVLTAVLTVRRIGVLAAGLGMISGQVLGSLLLGPLLGRPPAHQGVVAFGAVLLIGASALAAPSGAGARPDSAVPGAVAGARRGGAGEGGGI</sequence>
<evidence type="ECO:0000256" key="1">
    <source>
        <dbReference type="SAM" id="MobiDB-lite"/>
    </source>
</evidence>
<dbReference type="PANTHER" id="PTHR34821">
    <property type="entry name" value="INNER MEMBRANE PROTEIN YDCZ"/>
    <property type="match status" value="1"/>
</dbReference>
<dbReference type="RefSeq" id="WP_311638675.1">
    <property type="nucleotide sequence ID" value="NZ_JAVRES010000008.1"/>
</dbReference>
<dbReference type="Pfam" id="PF04657">
    <property type="entry name" value="DMT_YdcZ"/>
    <property type="match status" value="2"/>
</dbReference>
<accession>A0ABD5ERS3</accession>
<protein>
    <submittedName>
        <fullName evidence="3">DMT family transporter</fullName>
    </submittedName>
</protein>
<dbReference type="Proteomes" id="UP001183535">
    <property type="component" value="Unassembled WGS sequence"/>
</dbReference>
<feature type="compositionally biased region" description="Basic and acidic residues" evidence="1">
    <location>
        <begin position="1"/>
        <end position="12"/>
    </location>
</feature>
<feature type="transmembrane region" description="Helical" evidence="2">
    <location>
        <begin position="286"/>
        <end position="307"/>
    </location>
</feature>
<comment type="caution">
    <text evidence="3">The sequence shown here is derived from an EMBL/GenBank/DDBJ whole genome shotgun (WGS) entry which is preliminary data.</text>
</comment>
<feature type="transmembrane region" description="Helical" evidence="2">
    <location>
        <begin position="110"/>
        <end position="131"/>
    </location>
</feature>
<name>A0ABD5ERS3_9ACTN</name>
<evidence type="ECO:0000256" key="2">
    <source>
        <dbReference type="SAM" id="Phobius"/>
    </source>
</evidence>
<dbReference type="PANTHER" id="PTHR34821:SF2">
    <property type="entry name" value="INNER MEMBRANE PROTEIN YDCZ"/>
    <property type="match status" value="1"/>
</dbReference>
<feature type="transmembrane region" description="Helical" evidence="2">
    <location>
        <begin position="76"/>
        <end position="98"/>
    </location>
</feature>
<evidence type="ECO:0000313" key="3">
    <source>
        <dbReference type="EMBL" id="MDT0436724.1"/>
    </source>
</evidence>
<gene>
    <name evidence="3" type="ORF">RM877_18725</name>
</gene>
<keyword evidence="2" id="KW-0472">Membrane</keyword>
<keyword evidence="4" id="KW-1185">Reference proteome</keyword>
<dbReference type="AlphaFoldDB" id="A0ABD5ERS3"/>
<dbReference type="EMBL" id="JAVRES010000008">
    <property type="protein sequence ID" value="MDT0436724.1"/>
    <property type="molecule type" value="Genomic_DNA"/>
</dbReference>
<feature type="region of interest" description="Disordered" evidence="1">
    <location>
        <begin position="1"/>
        <end position="30"/>
    </location>
</feature>
<feature type="transmembrane region" description="Helical" evidence="2">
    <location>
        <begin position="137"/>
        <end position="158"/>
    </location>
</feature>
<feature type="transmembrane region" description="Helical" evidence="2">
    <location>
        <begin position="261"/>
        <end position="279"/>
    </location>
</feature>
<feature type="compositionally biased region" description="Pro residues" evidence="1">
    <location>
        <begin position="19"/>
        <end position="29"/>
    </location>
</feature>
<keyword evidence="2" id="KW-0812">Transmembrane</keyword>
<dbReference type="InterPro" id="IPR006750">
    <property type="entry name" value="YdcZ"/>
</dbReference>
<organism evidence="3 4">
    <name type="scientific">Streptomyces doudnae</name>
    <dbReference type="NCBI Taxonomy" id="3075536"/>
    <lineage>
        <taxon>Bacteria</taxon>
        <taxon>Bacillati</taxon>
        <taxon>Actinomycetota</taxon>
        <taxon>Actinomycetes</taxon>
        <taxon>Kitasatosporales</taxon>
        <taxon>Streptomycetaceae</taxon>
        <taxon>Streptomyces</taxon>
    </lineage>
</organism>
<feature type="transmembrane region" description="Helical" evidence="2">
    <location>
        <begin position="313"/>
        <end position="333"/>
    </location>
</feature>
<feature type="transmembrane region" description="Helical" evidence="2">
    <location>
        <begin position="225"/>
        <end position="249"/>
    </location>
</feature>
<reference evidence="4" key="1">
    <citation type="submission" date="2023-07" db="EMBL/GenBank/DDBJ databases">
        <title>30 novel species of actinomycetes from the DSMZ collection.</title>
        <authorList>
            <person name="Nouioui I."/>
        </authorList>
    </citation>
    <scope>NUCLEOTIDE SEQUENCE [LARGE SCALE GENOMIC DNA]</scope>
    <source>
        <strain evidence="4">DSM 41981</strain>
    </source>
</reference>
<keyword evidence="2" id="KW-1133">Transmembrane helix</keyword>